<feature type="region of interest" description="Disordered" evidence="1">
    <location>
        <begin position="592"/>
        <end position="643"/>
    </location>
</feature>
<feature type="transmembrane region" description="Helical" evidence="2">
    <location>
        <begin position="299"/>
        <end position="318"/>
    </location>
</feature>
<keyword evidence="2" id="KW-0472">Membrane</keyword>
<dbReference type="PANTHER" id="PTHR35859:SF5">
    <property type="entry name" value="ION TRANSPORT DOMAIN-CONTAINING PROTEIN"/>
    <property type="match status" value="1"/>
</dbReference>
<dbReference type="AlphaFoldDB" id="A0A8E2E3M6"/>
<dbReference type="OrthoDB" id="310870at2759"/>
<gene>
    <name evidence="4" type="ORF">K432DRAFT_408020</name>
</gene>
<evidence type="ECO:0000313" key="4">
    <source>
        <dbReference type="EMBL" id="OCK76614.1"/>
    </source>
</evidence>
<feature type="transmembrane region" description="Helical" evidence="2">
    <location>
        <begin position="413"/>
        <end position="431"/>
    </location>
</feature>
<feature type="region of interest" description="Disordered" evidence="1">
    <location>
        <begin position="136"/>
        <end position="178"/>
    </location>
</feature>
<keyword evidence="2" id="KW-0812">Transmembrane</keyword>
<dbReference type="Proteomes" id="UP000250266">
    <property type="component" value="Unassembled WGS sequence"/>
</dbReference>
<protein>
    <recommendedName>
        <fullName evidence="3">Calcium channel YVC1-like C-terminal transmembrane domain-containing protein</fullName>
    </recommendedName>
</protein>
<keyword evidence="2" id="KW-1133">Transmembrane helix</keyword>
<proteinExistence type="predicted"/>
<accession>A0A8E2E3M6</accession>
<dbReference type="EMBL" id="KV745195">
    <property type="protein sequence ID" value="OCK76614.1"/>
    <property type="molecule type" value="Genomic_DNA"/>
</dbReference>
<sequence length="692" mass="77442">MASQPTTPMWAETSPELPVIGDDEPFAELVRKLSFYFTDAIEAPHTFDELRTMPTGRSLAPLIRYLSDSVHHPAIVSALLALKTHFAALETDDDRGVNDARGYACEIVAWRFVTHLSEREAIDFLLYELPSVPTATAQSHDPESGVTSQSNGHPLVDPAHEETPLLPTTPTSERPRYSRTVSQFGTDTVFASAADAAHADDFTCQFVNLSALEIAVVSGSKKFLSQRAVQKIINGIWRGDIVFWETLSVNSVKKAKLYNRRRADPFCRLRVPRYLKTFETIYFAMFLVLYYAVLVQRSFSHVTVAEIFLYIWIAGFAYDEFGEIQDAGQTSFYITDFWFLWDLGIVAVGTGFFVLRIVGLNMHSDNVIDMSFDILALEALLLIPRICSLLSLNPYFGTLIPCLKEMTKDFCKFLSLVIILYLGFLTTFTLLARDQFTLNEMSWILIKVFFGSSYLGFDVAQEISRLFGPPVMLIFVALTNILLITSLISLLSNSLTKVLDHARDEYLYIYSVYVLEASTSNRLTYYLPPLNLIPLFFRPLRLVLPSEKLRSARIVLLKITHAPFVAAIWVFEHGHDYLTGRSSTSRRTRWQESWVSSMGGPETSPSVKRPPLKSSLNSPRPLAPATGVQASLDGNFGGRSPFGHRPRSTMGLPESDAQVRSLVIKLSSQVEQLTAMVAQLQGQQGAGMAEAE</sequence>
<reference evidence="4 5" key="1">
    <citation type="journal article" date="2016" name="Nat. Commun.">
        <title>Ectomycorrhizal ecology is imprinted in the genome of the dominant symbiotic fungus Cenococcum geophilum.</title>
        <authorList>
            <consortium name="DOE Joint Genome Institute"/>
            <person name="Peter M."/>
            <person name="Kohler A."/>
            <person name="Ohm R.A."/>
            <person name="Kuo A."/>
            <person name="Krutzmann J."/>
            <person name="Morin E."/>
            <person name="Arend M."/>
            <person name="Barry K.W."/>
            <person name="Binder M."/>
            <person name="Choi C."/>
            <person name="Clum A."/>
            <person name="Copeland A."/>
            <person name="Grisel N."/>
            <person name="Haridas S."/>
            <person name="Kipfer T."/>
            <person name="LaButti K."/>
            <person name="Lindquist E."/>
            <person name="Lipzen A."/>
            <person name="Maire R."/>
            <person name="Meier B."/>
            <person name="Mihaltcheva S."/>
            <person name="Molinier V."/>
            <person name="Murat C."/>
            <person name="Poggeler S."/>
            <person name="Quandt C.A."/>
            <person name="Sperisen C."/>
            <person name="Tritt A."/>
            <person name="Tisserant E."/>
            <person name="Crous P.W."/>
            <person name="Henrissat B."/>
            <person name="Nehls U."/>
            <person name="Egli S."/>
            <person name="Spatafora J.W."/>
            <person name="Grigoriev I.V."/>
            <person name="Martin F.M."/>
        </authorList>
    </citation>
    <scope>NUCLEOTIDE SEQUENCE [LARGE SCALE GENOMIC DNA]</scope>
    <source>
        <strain evidence="4 5">CBS 459.81</strain>
    </source>
</reference>
<feature type="transmembrane region" description="Helical" evidence="2">
    <location>
        <begin position="339"/>
        <end position="358"/>
    </location>
</feature>
<keyword evidence="5" id="KW-1185">Reference proteome</keyword>
<name>A0A8E2E3M6_9PEZI</name>
<feature type="transmembrane region" description="Helical" evidence="2">
    <location>
        <begin position="274"/>
        <end position="293"/>
    </location>
</feature>
<feature type="compositionally biased region" description="Polar residues" evidence="1">
    <location>
        <begin position="136"/>
        <end position="152"/>
    </location>
</feature>
<evidence type="ECO:0000313" key="5">
    <source>
        <dbReference type="Proteomes" id="UP000250266"/>
    </source>
</evidence>
<dbReference type="PANTHER" id="PTHR35859">
    <property type="entry name" value="NONSELECTIVE CATION CHANNEL PROTEIN"/>
    <property type="match status" value="1"/>
</dbReference>
<evidence type="ECO:0000256" key="1">
    <source>
        <dbReference type="SAM" id="MobiDB-lite"/>
    </source>
</evidence>
<evidence type="ECO:0000259" key="3">
    <source>
        <dbReference type="Pfam" id="PF23317"/>
    </source>
</evidence>
<dbReference type="Pfam" id="PF23317">
    <property type="entry name" value="YVC1_C"/>
    <property type="match status" value="1"/>
</dbReference>
<dbReference type="InterPro" id="IPR056336">
    <property type="entry name" value="YVC1_C"/>
</dbReference>
<organism evidence="4 5">
    <name type="scientific">Lepidopterella palustris CBS 459.81</name>
    <dbReference type="NCBI Taxonomy" id="1314670"/>
    <lineage>
        <taxon>Eukaryota</taxon>
        <taxon>Fungi</taxon>
        <taxon>Dikarya</taxon>
        <taxon>Ascomycota</taxon>
        <taxon>Pezizomycotina</taxon>
        <taxon>Dothideomycetes</taxon>
        <taxon>Pleosporomycetidae</taxon>
        <taxon>Mytilinidiales</taxon>
        <taxon>Argynnaceae</taxon>
        <taxon>Lepidopterella</taxon>
    </lineage>
</organism>
<feature type="domain" description="Calcium channel YVC1-like C-terminal transmembrane" evidence="3">
    <location>
        <begin position="283"/>
        <end position="573"/>
    </location>
</feature>
<dbReference type="InterPro" id="IPR052971">
    <property type="entry name" value="TRP_calcium_channel"/>
</dbReference>
<evidence type="ECO:0000256" key="2">
    <source>
        <dbReference type="SAM" id="Phobius"/>
    </source>
</evidence>
<feature type="transmembrane region" description="Helical" evidence="2">
    <location>
        <begin position="472"/>
        <end position="491"/>
    </location>
</feature>